<dbReference type="Pfam" id="PF00005">
    <property type="entry name" value="ABC_tran"/>
    <property type="match status" value="1"/>
</dbReference>
<evidence type="ECO:0000256" key="3">
    <source>
        <dbReference type="ARBA" id="ARBA00022741"/>
    </source>
</evidence>
<comment type="caution">
    <text evidence="6">The sequence shown here is derived from an EMBL/GenBank/DDBJ whole genome shotgun (WGS) entry which is preliminary data.</text>
</comment>
<dbReference type="FunFam" id="3.40.50.300:FF:000134">
    <property type="entry name" value="Iron-enterobactin ABC transporter ATP-binding protein"/>
    <property type="match status" value="1"/>
</dbReference>
<dbReference type="SUPFAM" id="SSF52540">
    <property type="entry name" value="P-loop containing nucleoside triphosphate hydrolases"/>
    <property type="match status" value="1"/>
</dbReference>
<keyword evidence="3" id="KW-0547">Nucleotide-binding</keyword>
<dbReference type="PROSITE" id="PS00211">
    <property type="entry name" value="ABC_TRANSPORTER_1"/>
    <property type="match status" value="1"/>
</dbReference>
<organism evidence="6 7">
    <name type="scientific">Shewanella salipaludis</name>
    <dbReference type="NCBI Taxonomy" id="2723052"/>
    <lineage>
        <taxon>Bacteria</taxon>
        <taxon>Pseudomonadati</taxon>
        <taxon>Pseudomonadota</taxon>
        <taxon>Gammaproteobacteria</taxon>
        <taxon>Alteromonadales</taxon>
        <taxon>Shewanellaceae</taxon>
        <taxon>Shewanella</taxon>
    </lineage>
</organism>
<dbReference type="RefSeq" id="WP_169563590.1">
    <property type="nucleotide sequence ID" value="NZ_JAAXYH010000003.1"/>
</dbReference>
<sequence length="281" mass="30088">MTVAETGTMPLALSVSDLSWRLGDKAILSGISLGLTQGQMLGIIGPNGAGKSSLLRCLYKFIRPTSGEICLHGMDIAGIAAKAFACRVAVVQQDTPHYFDMSTTQLVAMGLTPHKGPFDGTSQADKADIAQALARVGLSHKAAQQYEHLSGGEKQRALIARAIVQRPQLLILDEPTNHLDIRYQIQILELVRSLGISVIASIHDLNLASALCDSLLLLDKGRCIVSGTPDLVLTEQRIAEVFGVCCRVQPHPQHGKPLISYFYGYSAATAAMTQGTQDAID</sequence>
<dbReference type="InterPro" id="IPR027417">
    <property type="entry name" value="P-loop_NTPase"/>
</dbReference>
<keyword evidence="4 6" id="KW-0067">ATP-binding</keyword>
<evidence type="ECO:0000313" key="7">
    <source>
        <dbReference type="Proteomes" id="UP000737113"/>
    </source>
</evidence>
<dbReference type="GO" id="GO:0016887">
    <property type="term" value="F:ATP hydrolysis activity"/>
    <property type="evidence" value="ECO:0007669"/>
    <property type="project" value="InterPro"/>
</dbReference>
<dbReference type="GO" id="GO:0005524">
    <property type="term" value="F:ATP binding"/>
    <property type="evidence" value="ECO:0007669"/>
    <property type="project" value="UniProtKB-KW"/>
</dbReference>
<dbReference type="AlphaFoldDB" id="A0A972JMB2"/>
<evidence type="ECO:0000259" key="5">
    <source>
        <dbReference type="PROSITE" id="PS50893"/>
    </source>
</evidence>
<dbReference type="InterPro" id="IPR003439">
    <property type="entry name" value="ABC_transporter-like_ATP-bd"/>
</dbReference>
<reference evidence="6" key="1">
    <citation type="submission" date="2020-04" db="EMBL/GenBank/DDBJ databases">
        <title>Description of Shewanella salipaludis sp. nov., isolated from a salt marsh.</title>
        <authorList>
            <person name="Park S."/>
            <person name="Yoon J.-H."/>
        </authorList>
    </citation>
    <scope>NUCLEOTIDE SEQUENCE</scope>
    <source>
        <strain evidence="6">SHSM-M6</strain>
    </source>
</reference>
<dbReference type="CDD" id="cd03214">
    <property type="entry name" value="ABC_Iron-Siderophores_B12_Hemin"/>
    <property type="match status" value="1"/>
</dbReference>
<dbReference type="PROSITE" id="PS50893">
    <property type="entry name" value="ABC_TRANSPORTER_2"/>
    <property type="match status" value="1"/>
</dbReference>
<proteinExistence type="inferred from homology"/>
<evidence type="ECO:0000256" key="4">
    <source>
        <dbReference type="ARBA" id="ARBA00022840"/>
    </source>
</evidence>
<gene>
    <name evidence="6" type="ORF">HC757_07040</name>
</gene>
<accession>A0A972JMB2</accession>
<keyword evidence="7" id="KW-1185">Reference proteome</keyword>
<dbReference type="Proteomes" id="UP000737113">
    <property type="component" value="Unassembled WGS sequence"/>
</dbReference>
<protein>
    <submittedName>
        <fullName evidence="6">ABC transporter ATP-binding protein</fullName>
    </submittedName>
</protein>
<dbReference type="PANTHER" id="PTHR42794:SF2">
    <property type="entry name" value="ABC TRANSPORTER ATP-BINDING PROTEIN"/>
    <property type="match status" value="1"/>
</dbReference>
<dbReference type="InterPro" id="IPR017871">
    <property type="entry name" value="ABC_transporter-like_CS"/>
</dbReference>
<feature type="domain" description="ABC transporter" evidence="5">
    <location>
        <begin position="13"/>
        <end position="245"/>
    </location>
</feature>
<keyword evidence="2" id="KW-0813">Transport</keyword>
<dbReference type="EMBL" id="JAAXYH010000003">
    <property type="protein sequence ID" value="NMH64926.1"/>
    <property type="molecule type" value="Genomic_DNA"/>
</dbReference>
<comment type="similarity">
    <text evidence="1">Belongs to the ABC transporter superfamily.</text>
</comment>
<evidence type="ECO:0000256" key="2">
    <source>
        <dbReference type="ARBA" id="ARBA00022448"/>
    </source>
</evidence>
<evidence type="ECO:0000313" key="6">
    <source>
        <dbReference type="EMBL" id="NMH64926.1"/>
    </source>
</evidence>
<name>A0A972JMB2_9GAMM</name>
<dbReference type="InterPro" id="IPR003593">
    <property type="entry name" value="AAA+_ATPase"/>
</dbReference>
<dbReference type="Gene3D" id="3.40.50.300">
    <property type="entry name" value="P-loop containing nucleotide triphosphate hydrolases"/>
    <property type="match status" value="1"/>
</dbReference>
<dbReference type="PANTHER" id="PTHR42794">
    <property type="entry name" value="HEMIN IMPORT ATP-BINDING PROTEIN HMUV"/>
    <property type="match status" value="1"/>
</dbReference>
<dbReference type="SMART" id="SM00382">
    <property type="entry name" value="AAA"/>
    <property type="match status" value="1"/>
</dbReference>
<evidence type="ECO:0000256" key="1">
    <source>
        <dbReference type="ARBA" id="ARBA00005417"/>
    </source>
</evidence>